<dbReference type="EMBL" id="CP102381">
    <property type="protein sequence ID" value="WEJ61871.1"/>
    <property type="molecule type" value="Genomic_DNA"/>
</dbReference>
<sequence>MQNKSFSDYIELCEFVKKFDVVVDHNFEKLTKKIFALVDSRVLPIKTVTIEAILELSAINLIKIKGLGSGYAFLLEEVQKKLSNKKFDPLEVLNASQKICFCQSLIRDLRISHKGLNSQENKYLNNLVKDVGDLGLIDILELDKELLQQQKGYGKAKIQIISELKDKVFLEMLAVSKLGRNFKYGQSDLIISMKSSFYSELDLEEAIIDEIEDFALDLPDKESQIFLSRLGFNHKIVTLEELGQKYGLTRERVRQVDKKLFNQFIKRFTISLEFIKNRILYETEDKFLTMPILYSLFDREQSFYAFFSRLLQKNDEFDVDEFKPLTNQTLLEDFCTQNKSPYDKDHLINELISNTGMNFIKASITVDYLLDQGIFTQNVDGRYQPSKLGKKEALAHVLLSFPNGLPWKDAALVTNSKQYSRSNIYTDRLDSAFISSEYIYQSGSGTYRHVIFSDLNDVDIDQIILDSKYFLEALPEKSCHLNEFFKTYDSKIGYFELRHLLREYGNVHGIYFNGRSNKDSISLNENANLGGQRELIVNLLNNASGPLSKTEIAQQIRSQSLKHANFYIHELMNEKKVIRVENMQYSTPEKMFKDINIDTLLSQIKELVTHASTPVEADVVRQKLNAKNNLSYSKYFYLSLADVYLDVVNLYRVKGFLSSTPIEFNGLSGLTNLVCDKELSFRENTEIVKNKVLITNTVADSAVSQFYYIR</sequence>
<dbReference type="InterPro" id="IPR000943">
    <property type="entry name" value="RNA_pol_sigma70"/>
</dbReference>
<feature type="domain" description="RNA polymerase sigma-70 region 4" evidence="1">
    <location>
        <begin position="218"/>
        <end position="259"/>
    </location>
</feature>
<dbReference type="InterPro" id="IPR007630">
    <property type="entry name" value="RNA_pol_sigma70_r4"/>
</dbReference>
<dbReference type="InterPro" id="IPR036388">
    <property type="entry name" value="WH-like_DNA-bd_sf"/>
</dbReference>
<evidence type="ECO:0000313" key="3">
    <source>
        <dbReference type="Proteomes" id="UP001222275"/>
    </source>
</evidence>
<proteinExistence type="predicted"/>
<gene>
    <name evidence="2" type="ORF">NR989_07570</name>
</gene>
<dbReference type="PRINTS" id="PR00046">
    <property type="entry name" value="SIGMA70FCT"/>
</dbReference>
<protein>
    <recommendedName>
        <fullName evidence="1">RNA polymerase sigma-70 region 4 domain-containing protein</fullName>
    </recommendedName>
</protein>
<dbReference type="SUPFAM" id="SSF88659">
    <property type="entry name" value="Sigma3 and sigma4 domains of RNA polymerase sigma factors"/>
    <property type="match status" value="1"/>
</dbReference>
<organism evidence="2 3">
    <name type="scientific">Thiomicrorhabdus lithotrophica</name>
    <dbReference type="NCBI Taxonomy" id="2949997"/>
    <lineage>
        <taxon>Bacteria</taxon>
        <taxon>Pseudomonadati</taxon>
        <taxon>Pseudomonadota</taxon>
        <taxon>Gammaproteobacteria</taxon>
        <taxon>Thiotrichales</taxon>
        <taxon>Piscirickettsiaceae</taxon>
        <taxon>Thiomicrorhabdus</taxon>
    </lineage>
</organism>
<keyword evidence="3" id="KW-1185">Reference proteome</keyword>
<dbReference type="Proteomes" id="UP001222275">
    <property type="component" value="Chromosome"/>
</dbReference>
<dbReference type="InterPro" id="IPR013324">
    <property type="entry name" value="RNA_pol_sigma_r3/r4-like"/>
</dbReference>
<reference evidence="2 3" key="1">
    <citation type="submission" date="2022-06" db="EMBL/GenBank/DDBJ databases">
        <title>Thiomicrohabdus sp. nov, an obligately chemolithoautotrophic, sulfur-oxidizing bacterium isolated from beach of Guanyin Mountain. Amoy.</title>
        <authorList>
            <person name="Zhu H."/>
        </authorList>
    </citation>
    <scope>NUCLEOTIDE SEQUENCE [LARGE SCALE GENOMIC DNA]</scope>
    <source>
        <strain evidence="2 3">XGS-01</strain>
    </source>
</reference>
<dbReference type="Pfam" id="PF04545">
    <property type="entry name" value="Sigma70_r4"/>
    <property type="match status" value="1"/>
</dbReference>
<accession>A0ABY8C7D1</accession>
<name>A0ABY8C7D1_9GAMM</name>
<dbReference type="RefSeq" id="WP_275594131.1">
    <property type="nucleotide sequence ID" value="NZ_CP102381.1"/>
</dbReference>
<evidence type="ECO:0000259" key="1">
    <source>
        <dbReference type="Pfam" id="PF04545"/>
    </source>
</evidence>
<evidence type="ECO:0000313" key="2">
    <source>
        <dbReference type="EMBL" id="WEJ61871.1"/>
    </source>
</evidence>
<dbReference type="Gene3D" id="1.10.10.10">
    <property type="entry name" value="Winged helix-like DNA-binding domain superfamily/Winged helix DNA-binding domain"/>
    <property type="match status" value="1"/>
</dbReference>